<dbReference type="PROSITE" id="PS00690">
    <property type="entry name" value="DEAH_ATP_HELICASE"/>
    <property type="match status" value="1"/>
</dbReference>
<protein>
    <recommendedName>
        <fullName evidence="2">RNA helicase</fullName>
        <ecNumber evidence="2">3.6.4.13</ecNumber>
    </recommendedName>
</protein>
<dbReference type="PANTHER" id="PTHR18934:SF99">
    <property type="entry name" value="ATP-DEPENDENT RNA HELICASE DHX37-RELATED"/>
    <property type="match status" value="1"/>
</dbReference>
<keyword evidence="4" id="KW-0378">Hydrolase</keyword>
<dbReference type="InterPro" id="IPR001650">
    <property type="entry name" value="Helicase_C-like"/>
</dbReference>
<dbReference type="InterPro" id="IPR002464">
    <property type="entry name" value="DNA/RNA_helicase_DEAH_CS"/>
</dbReference>
<dbReference type="InterPro" id="IPR011545">
    <property type="entry name" value="DEAD/DEAH_box_helicase_dom"/>
</dbReference>
<dbReference type="EMBL" id="FORI01000004">
    <property type="protein sequence ID" value="SFI66879.1"/>
    <property type="molecule type" value="Genomic_DNA"/>
</dbReference>
<dbReference type="PROSITE" id="PS51192">
    <property type="entry name" value="HELICASE_ATP_BIND_1"/>
    <property type="match status" value="1"/>
</dbReference>
<dbReference type="SMART" id="SM00487">
    <property type="entry name" value="DEXDc"/>
    <property type="match status" value="1"/>
</dbReference>
<evidence type="ECO:0000256" key="6">
    <source>
        <dbReference type="ARBA" id="ARBA00022840"/>
    </source>
</evidence>
<dbReference type="Gene3D" id="3.40.50.300">
    <property type="entry name" value="P-loop containing nucleotide triphosphate hydrolases"/>
    <property type="match status" value="2"/>
</dbReference>
<dbReference type="AlphaFoldDB" id="A0A1I3K2X6"/>
<name>A0A1I3K2X6_9SPIR</name>
<dbReference type="Pfam" id="PF00270">
    <property type="entry name" value="DEAD"/>
    <property type="match status" value="1"/>
</dbReference>
<gene>
    <name evidence="11" type="ORF">SAMN04487775_10443</name>
</gene>
<dbReference type="CDD" id="cd18791">
    <property type="entry name" value="SF2_C_RHA"/>
    <property type="match status" value="1"/>
</dbReference>
<keyword evidence="5 11" id="KW-0347">Helicase</keyword>
<dbReference type="GO" id="GO:0003724">
    <property type="term" value="F:RNA helicase activity"/>
    <property type="evidence" value="ECO:0007669"/>
    <property type="project" value="UniProtKB-EC"/>
</dbReference>
<keyword evidence="3" id="KW-0547">Nucleotide-binding</keyword>
<feature type="domain" description="Helicase ATP-binding" evidence="9">
    <location>
        <begin position="21"/>
        <end position="184"/>
    </location>
</feature>
<feature type="domain" description="Helicase C-terminal" evidence="10">
    <location>
        <begin position="219"/>
        <end position="391"/>
    </location>
</feature>
<evidence type="ECO:0000256" key="3">
    <source>
        <dbReference type="ARBA" id="ARBA00022741"/>
    </source>
</evidence>
<reference evidence="12" key="1">
    <citation type="submission" date="2016-10" db="EMBL/GenBank/DDBJ databases">
        <authorList>
            <person name="Varghese N."/>
            <person name="Submissions S."/>
        </authorList>
    </citation>
    <scope>NUCLEOTIDE SEQUENCE [LARGE SCALE GENOMIC DNA]</scope>
    <source>
        <strain evidence="12">XBD1002</strain>
    </source>
</reference>
<dbReference type="Proteomes" id="UP000182737">
    <property type="component" value="Unassembled WGS sequence"/>
</dbReference>
<dbReference type="RefSeq" id="WP_244882717.1">
    <property type="nucleotide sequence ID" value="NZ_FORI01000004.1"/>
</dbReference>
<dbReference type="GO" id="GO:0016787">
    <property type="term" value="F:hydrolase activity"/>
    <property type="evidence" value="ECO:0007669"/>
    <property type="project" value="UniProtKB-KW"/>
</dbReference>
<feature type="compositionally biased region" description="Basic and acidic residues" evidence="8">
    <location>
        <begin position="649"/>
        <end position="677"/>
    </location>
</feature>
<evidence type="ECO:0000256" key="7">
    <source>
        <dbReference type="ARBA" id="ARBA00047984"/>
    </source>
</evidence>
<dbReference type="Pfam" id="PF00271">
    <property type="entry name" value="Helicase_C"/>
    <property type="match status" value="1"/>
</dbReference>
<evidence type="ECO:0000256" key="1">
    <source>
        <dbReference type="ARBA" id="ARBA00008792"/>
    </source>
</evidence>
<dbReference type="SUPFAM" id="SSF52540">
    <property type="entry name" value="P-loop containing nucleoside triphosphate hydrolases"/>
    <property type="match status" value="1"/>
</dbReference>
<dbReference type="PROSITE" id="PS51194">
    <property type="entry name" value="HELICASE_CTER"/>
    <property type="match status" value="1"/>
</dbReference>
<dbReference type="FunFam" id="3.40.50.300:FF:000578">
    <property type="entry name" value="probable ATP-dependent RNA helicase DHX35"/>
    <property type="match status" value="1"/>
</dbReference>
<dbReference type="EC" id="3.6.4.13" evidence="2"/>
<proteinExistence type="inferred from homology"/>
<sequence length="879" mass="98905">MAINQIDYKSLPVYAQKQKILDCLENNQVVIVESPTGSGKTTQIPVILYEAGYATNGMIGVTQPRRIAALSVSEFISKQLGTSYPGLVGYKMRFEDYTNQDTRIKIMTDGILLQEMKLDPWLSKYSVLMIDEAHERSLNIDFVLGLVKRVLKERSDFRVIVSSATMNTQVFSEYFDNAPIVSIDTVTYPVALVYDPVPGGSTTTTDSGCDQILNKIYNTVDRVLDNDEDEKDGGGAILIFLPGEKIIKDCMDKLYYSPIGRKLHILPLYGRLPKEEQERVFEKAPEGKRKVVISTNIAETSVTISDVTTVIDSGLCKLNFYNPKNFTSSLIESAVSRASCNQRKGRAGRTQPGTCYRLYSRKDFDTRPEYTTEEIYRTDLSEVVLRMSELGITDFYDFDFIANPGREGIIGAVDTLHILGALEEDNTLSAIGQMMVKFPLEPRISRIIVEAIMRFPDVLDKALIAAAFLSANSPFVLPPNEEMEARKAHHRFQDIQGDFCTYLNILKAFKDTDNREKFCKKNYLDERVMAEIENINEQLIEIVSEKMGIPVVEGKGSMQDYLCCIAAGMMQFVCIRTGRESYRSLTADHISIHPGSVMFKKDPVFIVAGEIIRTSRIFASSVSPLTRPMLDTINPDLFERLMACKKERDSSREARMLEQERNRNAKALRRQEAEQQKKKGKKGKAGDSEESPVPEDSLSLGGFLFPTKKIKGKKTALLPLEQLLEALKVEKNKNKLNNAGQMKGSVITSDNGSMLNGEKLSLIFDIANSVELRPVPEKKWNRHMNVNVNDPIQKEQLIDSLSFILRTAIAKQKGREYGFITLYNNGNGSYWFKVSRGFSTALMESHSSLETLIEENVEFSKEEEAAINKALALVNNLYK</sequence>
<dbReference type="GO" id="GO:0003723">
    <property type="term" value="F:RNA binding"/>
    <property type="evidence" value="ECO:0007669"/>
    <property type="project" value="TreeGrafter"/>
</dbReference>
<dbReference type="Pfam" id="PF21010">
    <property type="entry name" value="HA2_C"/>
    <property type="match status" value="1"/>
</dbReference>
<comment type="catalytic activity">
    <reaction evidence="7">
        <text>ATP + H2O = ADP + phosphate + H(+)</text>
        <dbReference type="Rhea" id="RHEA:13065"/>
        <dbReference type="ChEBI" id="CHEBI:15377"/>
        <dbReference type="ChEBI" id="CHEBI:15378"/>
        <dbReference type="ChEBI" id="CHEBI:30616"/>
        <dbReference type="ChEBI" id="CHEBI:43474"/>
        <dbReference type="ChEBI" id="CHEBI:456216"/>
        <dbReference type="EC" id="3.6.4.13"/>
    </reaction>
</comment>
<dbReference type="PANTHER" id="PTHR18934">
    <property type="entry name" value="ATP-DEPENDENT RNA HELICASE"/>
    <property type="match status" value="1"/>
</dbReference>
<accession>A0A1I3K2X6</accession>
<dbReference type="GO" id="GO:0005524">
    <property type="term" value="F:ATP binding"/>
    <property type="evidence" value="ECO:0007669"/>
    <property type="project" value="UniProtKB-KW"/>
</dbReference>
<dbReference type="InterPro" id="IPR027417">
    <property type="entry name" value="P-loop_NTPase"/>
</dbReference>
<evidence type="ECO:0000256" key="2">
    <source>
        <dbReference type="ARBA" id="ARBA00012552"/>
    </source>
</evidence>
<evidence type="ECO:0000256" key="4">
    <source>
        <dbReference type="ARBA" id="ARBA00022801"/>
    </source>
</evidence>
<keyword evidence="6" id="KW-0067">ATP-binding</keyword>
<dbReference type="Gene3D" id="1.20.120.1080">
    <property type="match status" value="1"/>
</dbReference>
<dbReference type="SMART" id="SM00847">
    <property type="entry name" value="HA2"/>
    <property type="match status" value="1"/>
</dbReference>
<feature type="region of interest" description="Disordered" evidence="8">
    <location>
        <begin position="649"/>
        <end position="697"/>
    </location>
</feature>
<dbReference type="SMART" id="SM00490">
    <property type="entry name" value="HELICc"/>
    <property type="match status" value="1"/>
</dbReference>
<dbReference type="Pfam" id="PF07717">
    <property type="entry name" value="OB_NTP_bind"/>
    <property type="match status" value="1"/>
</dbReference>
<evidence type="ECO:0000259" key="9">
    <source>
        <dbReference type="PROSITE" id="PS51192"/>
    </source>
</evidence>
<evidence type="ECO:0000256" key="8">
    <source>
        <dbReference type="SAM" id="MobiDB-lite"/>
    </source>
</evidence>
<dbReference type="InterPro" id="IPR014001">
    <property type="entry name" value="Helicase_ATP-bd"/>
</dbReference>
<dbReference type="InterPro" id="IPR011709">
    <property type="entry name" value="DEAD-box_helicase_OB_fold"/>
</dbReference>
<comment type="similarity">
    <text evidence="1">Belongs to the DEAD box helicase family. DEAH subfamily.</text>
</comment>
<evidence type="ECO:0000259" key="10">
    <source>
        <dbReference type="PROSITE" id="PS51194"/>
    </source>
</evidence>
<evidence type="ECO:0000256" key="5">
    <source>
        <dbReference type="ARBA" id="ARBA00022806"/>
    </source>
</evidence>
<evidence type="ECO:0000313" key="12">
    <source>
        <dbReference type="Proteomes" id="UP000182737"/>
    </source>
</evidence>
<evidence type="ECO:0000313" key="11">
    <source>
        <dbReference type="EMBL" id="SFI66879.1"/>
    </source>
</evidence>
<dbReference type="InterPro" id="IPR007502">
    <property type="entry name" value="Helicase-assoc_dom"/>
</dbReference>
<organism evidence="11 12">
    <name type="scientific">Treponema bryantii</name>
    <dbReference type="NCBI Taxonomy" id="163"/>
    <lineage>
        <taxon>Bacteria</taxon>
        <taxon>Pseudomonadati</taxon>
        <taxon>Spirochaetota</taxon>
        <taxon>Spirochaetia</taxon>
        <taxon>Spirochaetales</taxon>
        <taxon>Treponemataceae</taxon>
        <taxon>Treponema</taxon>
    </lineage>
</organism>
<keyword evidence="12" id="KW-1185">Reference proteome</keyword>